<evidence type="ECO:0000313" key="2">
    <source>
        <dbReference type="EMBL" id="MBB6218115.1"/>
    </source>
</evidence>
<dbReference type="Pfam" id="PF02641">
    <property type="entry name" value="DUF190"/>
    <property type="match status" value="1"/>
</dbReference>
<sequence length="110" mass="12580">MRVQGKGKLIKIYISESHKYKSKPLHHVIVERAKKEDMAGITVYRGIEGFGMDHHIHSTHILTLSDDLPLVLEIVDAAEKIDHFLCCLDELMKEGLVMIVDDVNIIKYLK</sequence>
<dbReference type="InterPro" id="IPR015867">
    <property type="entry name" value="N-reg_PII/ATP_PRibTrfase_C"/>
</dbReference>
<reference evidence="2 3" key="1">
    <citation type="submission" date="2020-08" db="EMBL/GenBank/DDBJ databases">
        <title>Genomic Encyclopedia of Type Strains, Phase IV (KMG-IV): sequencing the most valuable type-strain genomes for metagenomic binning, comparative biology and taxonomic classification.</title>
        <authorList>
            <person name="Goeker M."/>
        </authorList>
    </citation>
    <scope>NUCLEOTIDE SEQUENCE [LARGE SCALE GENOMIC DNA]</scope>
    <source>
        <strain evidence="2 3">DSM 103526</strain>
    </source>
</reference>
<dbReference type="SUPFAM" id="SSF54913">
    <property type="entry name" value="GlnB-like"/>
    <property type="match status" value="1"/>
</dbReference>
<organism evidence="2 3">
    <name type="scientific">Anaerosolibacter carboniphilus</name>
    <dbReference type="NCBI Taxonomy" id="1417629"/>
    <lineage>
        <taxon>Bacteria</taxon>
        <taxon>Bacillati</taxon>
        <taxon>Bacillota</taxon>
        <taxon>Clostridia</taxon>
        <taxon>Peptostreptococcales</taxon>
        <taxon>Thermotaleaceae</taxon>
        <taxon>Anaerosolibacter</taxon>
    </lineage>
</organism>
<dbReference type="EMBL" id="JACHEN010000033">
    <property type="protein sequence ID" value="MBB6218115.1"/>
    <property type="molecule type" value="Genomic_DNA"/>
</dbReference>
<dbReference type="PANTHER" id="PTHR35983">
    <property type="entry name" value="UPF0166 PROTEIN TM_0021"/>
    <property type="match status" value="1"/>
</dbReference>
<name>A0A841L767_9FIRM</name>
<keyword evidence="3" id="KW-1185">Reference proteome</keyword>
<dbReference type="InterPro" id="IPR011322">
    <property type="entry name" value="N-reg_PII-like_a/b"/>
</dbReference>
<accession>A0A841L767</accession>
<dbReference type="RefSeq" id="WP_184312613.1">
    <property type="nucleotide sequence ID" value="NZ_JACHEN010000033.1"/>
</dbReference>
<dbReference type="Gene3D" id="3.30.70.120">
    <property type="match status" value="1"/>
</dbReference>
<evidence type="ECO:0000256" key="1">
    <source>
        <dbReference type="ARBA" id="ARBA00010554"/>
    </source>
</evidence>
<dbReference type="AlphaFoldDB" id="A0A841L767"/>
<dbReference type="InterPro" id="IPR003793">
    <property type="entry name" value="UPF0166"/>
</dbReference>
<evidence type="ECO:0000313" key="3">
    <source>
        <dbReference type="Proteomes" id="UP000579281"/>
    </source>
</evidence>
<evidence type="ECO:0008006" key="4">
    <source>
        <dbReference type="Google" id="ProtNLM"/>
    </source>
</evidence>
<comment type="similarity">
    <text evidence="1">Belongs to the UPF0166 family.</text>
</comment>
<comment type="caution">
    <text evidence="2">The sequence shown here is derived from an EMBL/GenBank/DDBJ whole genome shotgun (WGS) entry which is preliminary data.</text>
</comment>
<dbReference type="Proteomes" id="UP000579281">
    <property type="component" value="Unassembled WGS sequence"/>
</dbReference>
<dbReference type="PANTHER" id="PTHR35983:SF1">
    <property type="entry name" value="UPF0166 PROTEIN TM_0021"/>
    <property type="match status" value="1"/>
</dbReference>
<gene>
    <name evidence="2" type="ORF">HNQ80_004255</name>
</gene>
<proteinExistence type="inferred from homology"/>
<protein>
    <recommendedName>
        <fullName evidence="4">PII-like signaling protein</fullName>
    </recommendedName>
</protein>